<dbReference type="Pfam" id="PF00589">
    <property type="entry name" value="Phage_integrase"/>
    <property type="match status" value="1"/>
</dbReference>
<evidence type="ECO:0000259" key="7">
    <source>
        <dbReference type="PROSITE" id="PS51900"/>
    </source>
</evidence>
<dbReference type="Gene3D" id="1.10.150.130">
    <property type="match status" value="1"/>
</dbReference>
<feature type="domain" description="Tyr recombinase" evidence="6">
    <location>
        <begin position="198"/>
        <end position="402"/>
    </location>
</feature>
<sequence length="411" mass="45970">MAKRTSRTRRRGKGALYTYQTKAGTKWRWQLYVPVDPEQPDGETRRTGAGGFASMEDADDALRDAIKRMQSQQVVSTTGSPTVAVYAQQWLTGLQLEASTIQGYAKIVRNHIVPKLGQIRVDKLTATRIARHYQELLESGRRDCGHSGEPLSANSVNKVHIVLGSILDAAVDDGLLLINLARKKRTVKAPTGKQIRAQRPEIVTWDATELRTFLVWNRDTFHDELHPLWLTIANTGMRRSEALAIRWGDIDMKNHRISIRRAADVTARNVVKLTKTGGARVVDIDLDTESVLRSYKATRGSLSLDLARSESYVFANDAGWIRSPNEVGRRWSNRMASARKALGEDVLKRVTLKGLRHTHATLLLELGIHPKVVQERLGHSNIATTMNIYSHVTPTMQKDAVSRLHDLIAGT</sequence>
<feature type="domain" description="Core-binding (CB)" evidence="7">
    <location>
        <begin position="81"/>
        <end position="171"/>
    </location>
</feature>
<protein>
    <submittedName>
        <fullName evidence="8">Site-specific integrase</fullName>
    </submittedName>
</protein>
<organism evidence="8 9">
    <name type="scientific">Cryobacterium sinapicolor</name>
    <dbReference type="NCBI Taxonomy" id="1259236"/>
    <lineage>
        <taxon>Bacteria</taxon>
        <taxon>Bacillati</taxon>
        <taxon>Actinomycetota</taxon>
        <taxon>Actinomycetes</taxon>
        <taxon>Micrococcales</taxon>
        <taxon>Microbacteriaceae</taxon>
        <taxon>Cryobacterium</taxon>
    </lineage>
</organism>
<dbReference type="EMBL" id="SOGQ01000068">
    <property type="protein sequence ID" value="TFC96216.1"/>
    <property type="molecule type" value="Genomic_DNA"/>
</dbReference>
<dbReference type="PANTHER" id="PTHR30349:SF64">
    <property type="entry name" value="PROPHAGE INTEGRASE INTD-RELATED"/>
    <property type="match status" value="1"/>
</dbReference>
<dbReference type="InterPro" id="IPR004107">
    <property type="entry name" value="Integrase_SAM-like_N"/>
</dbReference>
<comment type="similarity">
    <text evidence="1">Belongs to the 'phage' integrase family.</text>
</comment>
<evidence type="ECO:0000256" key="2">
    <source>
        <dbReference type="ARBA" id="ARBA00022908"/>
    </source>
</evidence>
<accession>A0ABY2IYZ2</accession>
<dbReference type="InterPro" id="IPR044068">
    <property type="entry name" value="CB"/>
</dbReference>
<dbReference type="RefSeq" id="WP_134431886.1">
    <property type="nucleotide sequence ID" value="NZ_SOGQ01000068.1"/>
</dbReference>
<evidence type="ECO:0000256" key="5">
    <source>
        <dbReference type="PROSITE-ProRule" id="PRU01248"/>
    </source>
</evidence>
<dbReference type="Proteomes" id="UP000297853">
    <property type="component" value="Unassembled WGS sequence"/>
</dbReference>
<dbReference type="PROSITE" id="PS51900">
    <property type="entry name" value="CB"/>
    <property type="match status" value="1"/>
</dbReference>
<dbReference type="CDD" id="cd01189">
    <property type="entry name" value="INT_ICEBs1_C_like"/>
    <property type="match status" value="1"/>
</dbReference>
<dbReference type="InterPro" id="IPR010998">
    <property type="entry name" value="Integrase_recombinase_N"/>
</dbReference>
<dbReference type="SUPFAM" id="SSF56349">
    <property type="entry name" value="DNA breaking-rejoining enzymes"/>
    <property type="match status" value="1"/>
</dbReference>
<reference evidence="8 9" key="1">
    <citation type="submission" date="2019-03" db="EMBL/GenBank/DDBJ databases">
        <title>Genomics of glacier-inhabiting Cryobacterium strains.</title>
        <authorList>
            <person name="Liu Q."/>
            <person name="Xin Y.-H."/>
        </authorList>
    </citation>
    <scope>NUCLEOTIDE SEQUENCE [LARGE SCALE GENOMIC DNA]</scope>
    <source>
        <strain evidence="8 9">TMT1-23-1</strain>
    </source>
</reference>
<keyword evidence="2" id="KW-0229">DNA integration</keyword>
<evidence type="ECO:0000313" key="8">
    <source>
        <dbReference type="EMBL" id="TFC96216.1"/>
    </source>
</evidence>
<dbReference type="Pfam" id="PF14659">
    <property type="entry name" value="Phage_int_SAM_3"/>
    <property type="match status" value="1"/>
</dbReference>
<evidence type="ECO:0000256" key="1">
    <source>
        <dbReference type="ARBA" id="ARBA00008857"/>
    </source>
</evidence>
<keyword evidence="9" id="KW-1185">Reference proteome</keyword>
<comment type="caution">
    <text evidence="8">The sequence shown here is derived from an EMBL/GenBank/DDBJ whole genome shotgun (WGS) entry which is preliminary data.</text>
</comment>
<keyword evidence="4" id="KW-0233">DNA recombination</keyword>
<keyword evidence="3 5" id="KW-0238">DNA-binding</keyword>
<dbReference type="Gene3D" id="1.10.443.10">
    <property type="entry name" value="Intergrase catalytic core"/>
    <property type="match status" value="1"/>
</dbReference>
<dbReference type="InterPro" id="IPR002104">
    <property type="entry name" value="Integrase_catalytic"/>
</dbReference>
<evidence type="ECO:0000256" key="4">
    <source>
        <dbReference type="ARBA" id="ARBA00023172"/>
    </source>
</evidence>
<dbReference type="PROSITE" id="PS51898">
    <property type="entry name" value="TYR_RECOMBINASE"/>
    <property type="match status" value="1"/>
</dbReference>
<dbReference type="PANTHER" id="PTHR30349">
    <property type="entry name" value="PHAGE INTEGRASE-RELATED"/>
    <property type="match status" value="1"/>
</dbReference>
<dbReference type="InterPro" id="IPR050090">
    <property type="entry name" value="Tyrosine_recombinase_XerCD"/>
</dbReference>
<evidence type="ECO:0000256" key="3">
    <source>
        <dbReference type="ARBA" id="ARBA00023125"/>
    </source>
</evidence>
<dbReference type="InterPro" id="IPR013762">
    <property type="entry name" value="Integrase-like_cat_sf"/>
</dbReference>
<evidence type="ECO:0000259" key="6">
    <source>
        <dbReference type="PROSITE" id="PS51898"/>
    </source>
</evidence>
<dbReference type="InterPro" id="IPR011010">
    <property type="entry name" value="DNA_brk_join_enz"/>
</dbReference>
<proteinExistence type="inferred from homology"/>
<evidence type="ECO:0000313" key="9">
    <source>
        <dbReference type="Proteomes" id="UP000297853"/>
    </source>
</evidence>
<name>A0ABY2IYZ2_9MICO</name>
<gene>
    <name evidence="8" type="ORF">E3T28_12795</name>
</gene>